<feature type="compositionally biased region" description="Low complexity" evidence="5">
    <location>
        <begin position="365"/>
        <end position="440"/>
    </location>
</feature>
<protein>
    <recommendedName>
        <fullName evidence="7">TM2 domain-containing protein</fullName>
    </recommendedName>
</protein>
<feature type="compositionally biased region" description="Low complexity" evidence="5">
    <location>
        <begin position="13"/>
        <end position="24"/>
    </location>
</feature>
<evidence type="ECO:0000313" key="9">
    <source>
        <dbReference type="Proteomes" id="UP001321748"/>
    </source>
</evidence>
<feature type="compositionally biased region" description="Polar residues" evidence="5">
    <location>
        <begin position="1"/>
        <end position="11"/>
    </location>
</feature>
<feature type="transmembrane region" description="Helical" evidence="6">
    <location>
        <begin position="513"/>
        <end position="534"/>
    </location>
</feature>
<accession>A0ABM8BBQ3</accession>
<feature type="compositionally biased region" description="Polar residues" evidence="5">
    <location>
        <begin position="73"/>
        <end position="94"/>
    </location>
</feature>
<feature type="region of interest" description="Disordered" evidence="5">
    <location>
        <begin position="255"/>
        <end position="451"/>
    </location>
</feature>
<keyword evidence="9" id="KW-1185">Reference proteome</keyword>
<feature type="domain" description="TM2" evidence="7">
    <location>
        <begin position="478"/>
        <end position="524"/>
    </location>
</feature>
<feature type="compositionally biased region" description="Polar residues" evidence="5">
    <location>
        <begin position="176"/>
        <end position="185"/>
    </location>
</feature>
<evidence type="ECO:0000256" key="3">
    <source>
        <dbReference type="ARBA" id="ARBA00022989"/>
    </source>
</evidence>
<evidence type="ECO:0000256" key="5">
    <source>
        <dbReference type="SAM" id="MobiDB-lite"/>
    </source>
</evidence>
<comment type="subcellular location">
    <subcellularLocation>
        <location evidence="1">Membrane</location>
        <topology evidence="1">Multi-pass membrane protein</topology>
    </subcellularLocation>
</comment>
<dbReference type="Pfam" id="PF05154">
    <property type="entry name" value="TM2"/>
    <property type="match status" value="1"/>
</dbReference>
<dbReference type="Proteomes" id="UP001321748">
    <property type="component" value="Chromosome"/>
</dbReference>
<dbReference type="InterPro" id="IPR007829">
    <property type="entry name" value="TM2"/>
</dbReference>
<name>A0ABM8BBQ3_9BIFI</name>
<feature type="compositionally biased region" description="Low complexity" evidence="5">
    <location>
        <begin position="150"/>
        <end position="175"/>
    </location>
</feature>
<keyword evidence="4 6" id="KW-0472">Membrane</keyword>
<feature type="compositionally biased region" description="Polar residues" evidence="5">
    <location>
        <begin position="277"/>
        <end position="292"/>
    </location>
</feature>
<feature type="compositionally biased region" description="Polar residues" evidence="5">
    <location>
        <begin position="103"/>
        <end position="119"/>
    </location>
</feature>
<evidence type="ECO:0000259" key="7">
    <source>
        <dbReference type="Pfam" id="PF05154"/>
    </source>
</evidence>
<feature type="compositionally biased region" description="Low complexity" evidence="5">
    <location>
        <begin position="125"/>
        <end position="138"/>
    </location>
</feature>
<feature type="region of interest" description="Disordered" evidence="5">
    <location>
        <begin position="1"/>
        <end position="237"/>
    </location>
</feature>
<feature type="compositionally biased region" description="Low complexity" evidence="5">
    <location>
        <begin position="222"/>
        <end position="231"/>
    </location>
</feature>
<keyword evidence="3 6" id="KW-1133">Transmembrane helix</keyword>
<evidence type="ECO:0000256" key="2">
    <source>
        <dbReference type="ARBA" id="ARBA00022692"/>
    </source>
</evidence>
<feature type="transmembrane region" description="Helical" evidence="6">
    <location>
        <begin position="482"/>
        <end position="501"/>
    </location>
</feature>
<organism evidence="8 9">
    <name type="scientific">Bombiscardovia apis</name>
    <dbReference type="NCBI Taxonomy" id="2932182"/>
    <lineage>
        <taxon>Bacteria</taxon>
        <taxon>Bacillati</taxon>
        <taxon>Actinomycetota</taxon>
        <taxon>Actinomycetes</taxon>
        <taxon>Bifidobacteriales</taxon>
        <taxon>Bifidobacteriaceae</taxon>
        <taxon>Bombiscardovia</taxon>
    </lineage>
</organism>
<evidence type="ECO:0000256" key="1">
    <source>
        <dbReference type="ARBA" id="ARBA00004141"/>
    </source>
</evidence>
<sequence>MSENESQNIGSDQAAANNAQQAAQPWQATPSIPQVAGGGWAAPQIGQPSNSSAWVNPTPASPYAAPGQMPSDPYQQTGQSSQPWQSDSQVSNWQMPALDQSPLAATNAPTSAQPATQPWSPSPAVPMDSAAPAASSLPNSYGQQDSTTGSSAADQASIQSNQSNQSSQLNQPYQSAQFQPSSYQSDAYLASGLEPSSPAPAAVPSNPLAESKPEDQQSYSIPATAAPATPAESSNTYSDNAAYFGAYANQLETHANSADVASKQPRRAESEPKQGASVEQVSNYGQPSATPASYQPEQTQSSQPQQSQFANPATTQPAYGVTYDSYQPVQNQAPDMQAAQTPGPSADNAASMTAPALAAQYGQDANAQQANVQQSNAQQSNAQQTNIQQTNVQPVNAQAAQPQQGFQAGQQPNQQQPYSGQLNGQQPAAQPAYGQPAYGQMQPGHPVQGAYGQQIPQQNVQQAMYMDPNAAPEAARKPHSKLVAGLLGIILGAFGIQNFYLGNTGRGMAQLMISCIGAFFFFIGPAVSWAWGIVEGILILTSKPGSARHQDAYGIELTD</sequence>
<feature type="compositionally biased region" description="Polar residues" evidence="5">
    <location>
        <begin position="324"/>
        <end position="351"/>
    </location>
</feature>
<feature type="compositionally biased region" description="Polar residues" evidence="5">
    <location>
        <begin position="46"/>
        <end position="55"/>
    </location>
</feature>
<dbReference type="RefSeq" id="WP_317643271.1">
    <property type="nucleotide sequence ID" value="NZ_AP026800.1"/>
</dbReference>
<feature type="compositionally biased region" description="Low complexity" evidence="5">
    <location>
        <begin position="195"/>
        <end position="207"/>
    </location>
</feature>
<feature type="compositionally biased region" description="Polar residues" evidence="5">
    <location>
        <begin position="139"/>
        <end position="149"/>
    </location>
</feature>
<feature type="compositionally biased region" description="Low complexity" evidence="5">
    <location>
        <begin position="293"/>
        <end position="308"/>
    </location>
</feature>
<reference evidence="8 9" key="1">
    <citation type="journal article" date="2023" name="Microbiol. Spectr.">
        <title>Symbiosis of Carpenter Bees with Uncharacterized Lactic Acid Bacteria Showing NAD Auxotrophy.</title>
        <authorList>
            <person name="Kawasaki S."/>
            <person name="Ozawa K."/>
            <person name="Mori T."/>
            <person name="Yamamoto A."/>
            <person name="Ito M."/>
            <person name="Ohkuma M."/>
            <person name="Sakamoto M."/>
            <person name="Matsutani M."/>
        </authorList>
    </citation>
    <scope>NUCLEOTIDE SEQUENCE [LARGE SCALE GENOMIC DNA]</scope>
    <source>
        <strain evidence="8 9">KimH</strain>
    </source>
</reference>
<proteinExistence type="predicted"/>
<keyword evidence="2 6" id="KW-0812">Transmembrane</keyword>
<evidence type="ECO:0000256" key="6">
    <source>
        <dbReference type="SAM" id="Phobius"/>
    </source>
</evidence>
<dbReference type="EMBL" id="AP026800">
    <property type="protein sequence ID" value="BDR54256.1"/>
    <property type="molecule type" value="Genomic_DNA"/>
</dbReference>
<evidence type="ECO:0000256" key="4">
    <source>
        <dbReference type="ARBA" id="ARBA00023136"/>
    </source>
</evidence>
<evidence type="ECO:0000313" key="8">
    <source>
        <dbReference type="EMBL" id="BDR54256.1"/>
    </source>
</evidence>
<gene>
    <name evidence="8" type="ORF">KIMH_03670</name>
</gene>